<evidence type="ECO:0000256" key="4">
    <source>
        <dbReference type="ARBA" id="ARBA00022801"/>
    </source>
</evidence>
<dbReference type="InterPro" id="IPR027417">
    <property type="entry name" value="P-loop_NTPase"/>
</dbReference>
<evidence type="ECO:0000256" key="2">
    <source>
        <dbReference type="ARBA" id="ARBA00022692"/>
    </source>
</evidence>
<feature type="transmembrane region" description="Helical" evidence="9">
    <location>
        <begin position="503"/>
        <end position="522"/>
    </location>
</feature>
<keyword evidence="3" id="KW-0547">Nucleotide-binding</keyword>
<keyword evidence="2 9" id="KW-0812">Transmembrane</keyword>
<reference evidence="13 14" key="1">
    <citation type="submission" date="2021-08" db="EMBL/GenBank/DDBJ databases">
        <title>Draft genome sequence of Spirulina subsalsa with high tolerance to salinity and hype-accumulation of phycocyanin.</title>
        <authorList>
            <person name="Pei H."/>
            <person name="Jiang L."/>
        </authorList>
    </citation>
    <scope>NUCLEOTIDE SEQUENCE [LARGE SCALE GENOMIC DNA]</scope>
    <source>
        <strain evidence="13 14">FACHB-351</strain>
    </source>
</reference>
<keyword evidence="8 9" id="KW-0472">Membrane</keyword>
<dbReference type="Pfam" id="PF03412">
    <property type="entry name" value="Peptidase_C39"/>
    <property type="match status" value="1"/>
</dbReference>
<dbReference type="PROSITE" id="PS50929">
    <property type="entry name" value="ABC_TM1F"/>
    <property type="match status" value="1"/>
</dbReference>
<accession>A0ABT3L134</accession>
<feature type="domain" description="ABC transporter" evidence="10">
    <location>
        <begin position="709"/>
        <end position="944"/>
    </location>
</feature>
<sequence length="946" mass="106464">MVSSAEIVPFLSRLPPFDRLPMPILDGLAAVCRVQSYGEGDFIDPHFIQILYQGTIQLCGHDPLTEQSVPLRVQQRGCCWGWLELWGGVRYEEAIATTAVLTLAIPPDAFFPLFSQYPPFAAYFQQQVREGEVYWCLRHYWQSEELSPLTLAEFVGQISPQTLVYHCPPHVFSDLAPEGSWFVTGGAVASLTDRYTPYSDLPLPLEMGGLVSEGEVRLLNFPLPLTPPRPSYPFVSSTGGAVENAIACFEMVADYFGVACPREPLKRVLEAASQRRDLSWSFYRAIAQRLGLTPTLLTPSHSPLPHLKPPALLYWGDHLAVLYQVGATITLAVPPVGLLEYSPQEFQSNWKQQRHQQILSLESPSHPSPLGSLKQLLGQQIQQHFTPFFLLLSLSLISTLFSLSPPIILQILIDQVFFQQRLAALNSLAILLLFLIIGQITINQINLKIWRAFAHKINQKILRFLFQHFSDFFQSPLDKNKLGEVLYNGKRVSLITSFLDSELIPLLLNSSFCLLGVILLSFYSIFLTLIVLFSLLFCLLLSSFLFSVARQSIDTQSNGEQQFQQNWIQSLLSLQILPPSLHQRDTLQQTIQQQLSLSWRQQLNLQQNLDYTLSQHLKLYQSIGQITVGVILWVGSHLVVTQQLSLGQFIAFGLISQSLFIALSQGIAVGYQWLKNGLPWQSIQDTTISSSPLSLNSGKSPLSTLHHSLQLKNIILPHFIDLYPKQQPINFTLRAGEWLGITGKSGAGKTTLIQLLSLARPCPTGQILWDGRNINQMNPQLLHHHIAIASQELPILPHTIAENLAPFQPPMNLEQIEEICQITRLHPWVMTLPQQYDTLLGKNGLLPSEAEQQKIILTRCLLQNPSLLILDQVTQAIVPEELTEIMHNLRYFYPKMTVILVSRYADCLQHTDRILVMDYGAVIEEIPRGGNSFKVLLQSNSTKSLP</sequence>
<dbReference type="PANTHER" id="PTHR43394:SF1">
    <property type="entry name" value="ATP-BINDING CASSETTE SUB-FAMILY B MEMBER 10, MITOCHONDRIAL"/>
    <property type="match status" value="1"/>
</dbReference>
<feature type="transmembrane region" description="Helical" evidence="9">
    <location>
        <begin position="649"/>
        <end position="674"/>
    </location>
</feature>
<dbReference type="PROSITE" id="PS50893">
    <property type="entry name" value="ABC_TRANSPORTER_2"/>
    <property type="match status" value="1"/>
</dbReference>
<dbReference type="SUPFAM" id="SSF52540">
    <property type="entry name" value="P-loop containing nucleoside triphosphate hydrolases"/>
    <property type="match status" value="1"/>
</dbReference>
<evidence type="ECO:0000256" key="1">
    <source>
        <dbReference type="ARBA" id="ARBA00004651"/>
    </source>
</evidence>
<keyword evidence="7 9" id="KW-1133">Transmembrane helix</keyword>
<dbReference type="InterPro" id="IPR036640">
    <property type="entry name" value="ABC1_TM_sf"/>
</dbReference>
<evidence type="ECO:0000256" key="3">
    <source>
        <dbReference type="ARBA" id="ARBA00022741"/>
    </source>
</evidence>
<evidence type="ECO:0000259" key="12">
    <source>
        <dbReference type="PROSITE" id="PS50990"/>
    </source>
</evidence>
<keyword evidence="5" id="KW-0645">Protease</keyword>
<dbReference type="InterPro" id="IPR018490">
    <property type="entry name" value="cNMP-bd_dom_sf"/>
</dbReference>
<evidence type="ECO:0000259" key="11">
    <source>
        <dbReference type="PROSITE" id="PS50929"/>
    </source>
</evidence>
<keyword evidence="6 13" id="KW-0067">ATP-binding</keyword>
<gene>
    <name evidence="13" type="ORF">K4A83_02665</name>
</gene>
<dbReference type="Proteomes" id="UP001526426">
    <property type="component" value="Unassembled WGS sequence"/>
</dbReference>
<dbReference type="SUPFAM" id="SSF90123">
    <property type="entry name" value="ABC transporter transmembrane region"/>
    <property type="match status" value="1"/>
</dbReference>
<dbReference type="GO" id="GO:0005524">
    <property type="term" value="F:ATP binding"/>
    <property type="evidence" value="ECO:0007669"/>
    <property type="project" value="UniProtKB-KW"/>
</dbReference>
<evidence type="ECO:0000313" key="14">
    <source>
        <dbReference type="Proteomes" id="UP001526426"/>
    </source>
</evidence>
<dbReference type="InterPro" id="IPR000595">
    <property type="entry name" value="cNMP-bd_dom"/>
</dbReference>
<evidence type="ECO:0000259" key="10">
    <source>
        <dbReference type="PROSITE" id="PS50893"/>
    </source>
</evidence>
<evidence type="ECO:0000256" key="6">
    <source>
        <dbReference type="ARBA" id="ARBA00022840"/>
    </source>
</evidence>
<dbReference type="Gene3D" id="1.20.1560.10">
    <property type="entry name" value="ABC transporter type 1, transmembrane domain"/>
    <property type="match status" value="1"/>
</dbReference>
<dbReference type="PROSITE" id="PS50990">
    <property type="entry name" value="PEPTIDASE_C39"/>
    <property type="match status" value="1"/>
</dbReference>
<dbReference type="Gene3D" id="3.90.70.10">
    <property type="entry name" value="Cysteine proteinases"/>
    <property type="match status" value="1"/>
</dbReference>
<dbReference type="RefSeq" id="WP_265262842.1">
    <property type="nucleotide sequence ID" value="NZ_JAIHOM010000008.1"/>
</dbReference>
<comment type="caution">
    <text evidence="13">The sequence shown here is derived from an EMBL/GenBank/DDBJ whole genome shotgun (WGS) entry which is preliminary data.</text>
</comment>
<name>A0ABT3L134_9CYAN</name>
<feature type="transmembrane region" description="Helical" evidence="9">
    <location>
        <begin position="424"/>
        <end position="442"/>
    </location>
</feature>
<keyword evidence="14" id="KW-1185">Reference proteome</keyword>
<keyword evidence="5" id="KW-0788">Thiol protease</keyword>
<dbReference type="CDD" id="cd02259">
    <property type="entry name" value="Peptidase_C39_like"/>
    <property type="match status" value="1"/>
</dbReference>
<keyword evidence="4" id="KW-0378">Hydrolase</keyword>
<evidence type="ECO:0000256" key="9">
    <source>
        <dbReference type="SAM" id="Phobius"/>
    </source>
</evidence>
<feature type="transmembrane region" description="Helical" evidence="9">
    <location>
        <begin position="388"/>
        <end position="412"/>
    </location>
</feature>
<dbReference type="InterPro" id="IPR039421">
    <property type="entry name" value="Type_1_exporter"/>
</dbReference>
<dbReference type="InterPro" id="IPR005074">
    <property type="entry name" value="Peptidase_C39"/>
</dbReference>
<dbReference type="SMART" id="SM00382">
    <property type="entry name" value="AAA"/>
    <property type="match status" value="1"/>
</dbReference>
<feature type="transmembrane region" description="Helical" evidence="9">
    <location>
        <begin position="529"/>
        <end position="549"/>
    </location>
</feature>
<dbReference type="InterPro" id="IPR003439">
    <property type="entry name" value="ABC_transporter-like_ATP-bd"/>
</dbReference>
<proteinExistence type="predicted"/>
<dbReference type="Gene3D" id="3.40.50.300">
    <property type="entry name" value="P-loop containing nucleotide triphosphate hydrolases"/>
    <property type="match status" value="1"/>
</dbReference>
<dbReference type="Pfam" id="PF00664">
    <property type="entry name" value="ABC_membrane"/>
    <property type="match status" value="1"/>
</dbReference>
<evidence type="ECO:0000313" key="13">
    <source>
        <dbReference type="EMBL" id="MCW6035177.1"/>
    </source>
</evidence>
<evidence type="ECO:0000256" key="5">
    <source>
        <dbReference type="ARBA" id="ARBA00022807"/>
    </source>
</evidence>
<comment type="subcellular location">
    <subcellularLocation>
        <location evidence="1">Cell membrane</location>
        <topology evidence="1">Multi-pass membrane protein</topology>
    </subcellularLocation>
</comment>
<dbReference type="InterPro" id="IPR003593">
    <property type="entry name" value="AAA+_ATPase"/>
</dbReference>
<feature type="domain" description="Peptidase C39" evidence="12">
    <location>
        <begin position="236"/>
        <end position="357"/>
    </location>
</feature>
<feature type="transmembrane region" description="Helical" evidence="9">
    <location>
        <begin position="619"/>
        <end position="640"/>
    </location>
</feature>
<dbReference type="EMBL" id="JAIHOM010000008">
    <property type="protein sequence ID" value="MCW6035177.1"/>
    <property type="molecule type" value="Genomic_DNA"/>
</dbReference>
<evidence type="ECO:0000256" key="7">
    <source>
        <dbReference type="ARBA" id="ARBA00022989"/>
    </source>
</evidence>
<dbReference type="Pfam" id="PF00005">
    <property type="entry name" value="ABC_tran"/>
    <property type="match status" value="1"/>
</dbReference>
<dbReference type="CDD" id="cd00038">
    <property type="entry name" value="CAP_ED"/>
    <property type="match status" value="1"/>
</dbReference>
<organism evidence="13 14">
    <name type="scientific">Spirulina subsalsa FACHB-351</name>
    <dbReference type="NCBI Taxonomy" id="234711"/>
    <lineage>
        <taxon>Bacteria</taxon>
        <taxon>Bacillati</taxon>
        <taxon>Cyanobacteriota</taxon>
        <taxon>Cyanophyceae</taxon>
        <taxon>Spirulinales</taxon>
        <taxon>Spirulinaceae</taxon>
        <taxon>Spirulina</taxon>
    </lineage>
</organism>
<dbReference type="Gene3D" id="2.60.120.10">
    <property type="entry name" value="Jelly Rolls"/>
    <property type="match status" value="1"/>
</dbReference>
<protein>
    <submittedName>
        <fullName evidence="13">ATP-binding cassette domain-containing protein</fullName>
    </submittedName>
</protein>
<dbReference type="InterPro" id="IPR014710">
    <property type="entry name" value="RmlC-like_jellyroll"/>
</dbReference>
<dbReference type="PANTHER" id="PTHR43394">
    <property type="entry name" value="ATP-DEPENDENT PERMEASE MDL1, MITOCHONDRIAL"/>
    <property type="match status" value="1"/>
</dbReference>
<dbReference type="InterPro" id="IPR011527">
    <property type="entry name" value="ABC1_TM_dom"/>
</dbReference>
<feature type="domain" description="ABC transmembrane type-1" evidence="11">
    <location>
        <begin position="389"/>
        <end position="675"/>
    </location>
</feature>
<dbReference type="SUPFAM" id="SSF51206">
    <property type="entry name" value="cAMP-binding domain-like"/>
    <property type="match status" value="1"/>
</dbReference>
<evidence type="ECO:0000256" key="8">
    <source>
        <dbReference type="ARBA" id="ARBA00023136"/>
    </source>
</evidence>